<comment type="caution">
    <text evidence="1">The sequence shown here is derived from an EMBL/GenBank/DDBJ whole genome shotgun (WGS) entry which is preliminary data.</text>
</comment>
<protein>
    <submittedName>
        <fullName evidence="1">Uncharacterized protein</fullName>
    </submittedName>
</protein>
<dbReference type="AlphaFoldDB" id="A0A0F9AE11"/>
<reference evidence="1" key="1">
    <citation type="journal article" date="2015" name="Nature">
        <title>Complex archaea that bridge the gap between prokaryotes and eukaryotes.</title>
        <authorList>
            <person name="Spang A."/>
            <person name="Saw J.H."/>
            <person name="Jorgensen S.L."/>
            <person name="Zaremba-Niedzwiedzka K."/>
            <person name="Martijn J."/>
            <person name="Lind A.E."/>
            <person name="van Eijk R."/>
            <person name="Schleper C."/>
            <person name="Guy L."/>
            <person name="Ettema T.J."/>
        </authorList>
    </citation>
    <scope>NUCLEOTIDE SEQUENCE</scope>
</reference>
<accession>A0A0F9AE11</accession>
<sequence length="128" mass="14125">MARLRVRSPPFQRERLGLDFIKWDGTSPTIEADIDTAKKSVRQNAGVLANKIIMSADVKDVVKKDSTVRNLIRYTMPAAAGLLTNGELPPVLWNLKTIIGNSIENTANEGQANAITDVWNDNVSVMYV</sequence>
<proteinExistence type="predicted"/>
<organism evidence="1">
    <name type="scientific">marine sediment metagenome</name>
    <dbReference type="NCBI Taxonomy" id="412755"/>
    <lineage>
        <taxon>unclassified sequences</taxon>
        <taxon>metagenomes</taxon>
        <taxon>ecological metagenomes</taxon>
    </lineage>
</organism>
<feature type="non-terminal residue" evidence="1">
    <location>
        <position position="128"/>
    </location>
</feature>
<dbReference type="Gene3D" id="3.90.1690.10">
    <property type="entry name" value="phage-related protein like domain"/>
    <property type="match status" value="1"/>
</dbReference>
<evidence type="ECO:0000313" key="1">
    <source>
        <dbReference type="EMBL" id="KKK70436.1"/>
    </source>
</evidence>
<gene>
    <name evidence="1" type="ORF">LCGC14_2924000</name>
</gene>
<name>A0A0F9AE11_9ZZZZ</name>
<dbReference type="EMBL" id="LAZR01058192">
    <property type="protein sequence ID" value="KKK70436.1"/>
    <property type="molecule type" value="Genomic_DNA"/>
</dbReference>
<dbReference type="InterPro" id="IPR053738">
    <property type="entry name" value="Lambda_capsid_assembly"/>
</dbReference>